<dbReference type="EMBL" id="PDUD01000019">
    <property type="protein sequence ID" value="PHN06103.1"/>
    <property type="molecule type" value="Genomic_DNA"/>
</dbReference>
<dbReference type="AlphaFoldDB" id="A0A2D0NEA3"/>
<proteinExistence type="predicted"/>
<organism evidence="1 2">
    <name type="scientific">Flavilitoribacter nigricans (strain ATCC 23147 / DSM 23189 / NBRC 102662 / NCIMB 1420 / SS-2)</name>
    <name type="common">Lewinella nigricans</name>
    <dbReference type="NCBI Taxonomy" id="1122177"/>
    <lineage>
        <taxon>Bacteria</taxon>
        <taxon>Pseudomonadati</taxon>
        <taxon>Bacteroidota</taxon>
        <taxon>Saprospiria</taxon>
        <taxon>Saprospirales</taxon>
        <taxon>Lewinellaceae</taxon>
        <taxon>Flavilitoribacter</taxon>
    </lineage>
</organism>
<dbReference type="SUPFAM" id="SSF49503">
    <property type="entry name" value="Cupredoxins"/>
    <property type="match status" value="1"/>
</dbReference>
<dbReference type="OrthoDB" id="7510199at2"/>
<dbReference type="Proteomes" id="UP000223913">
    <property type="component" value="Unassembled WGS sequence"/>
</dbReference>
<comment type="caution">
    <text evidence="1">The sequence shown here is derived from an EMBL/GenBank/DDBJ whole genome shotgun (WGS) entry which is preliminary data.</text>
</comment>
<name>A0A2D0NEA3_FLAN2</name>
<accession>A0A2D0NEA3</accession>
<evidence type="ECO:0000313" key="1">
    <source>
        <dbReference type="EMBL" id="PHN06103.1"/>
    </source>
</evidence>
<gene>
    <name evidence="1" type="ORF">CRP01_14140</name>
</gene>
<evidence type="ECO:0000313" key="2">
    <source>
        <dbReference type="Proteomes" id="UP000223913"/>
    </source>
</evidence>
<sequence length="193" mass="21115">MLNFSILTNRFSFLKSLGLFLILTGLVASCEKQQVIPRDAPDEELTERQGLPSSATVIFGDENAGSPFPPGSGHDQSYHAKDKLVPRTVVIAAGGVVHYEMAPFHQAAIYEPGTQPQDIDTSLTEDITFPFFIPDFIINDPGGRIALSPPLPLEPITWTTPPGTFDTPGRYLVICTTTPHFVLADMYGWVIVK</sequence>
<keyword evidence="2" id="KW-1185">Reference proteome</keyword>
<reference evidence="1 2" key="1">
    <citation type="submission" date="2017-10" db="EMBL/GenBank/DDBJ databases">
        <title>The draft genome sequence of Lewinella nigricans NBRC 102662.</title>
        <authorList>
            <person name="Wang K."/>
        </authorList>
    </citation>
    <scope>NUCLEOTIDE SEQUENCE [LARGE SCALE GENOMIC DNA]</scope>
    <source>
        <strain evidence="1 2">NBRC 102662</strain>
    </source>
</reference>
<dbReference type="InterPro" id="IPR008972">
    <property type="entry name" value="Cupredoxin"/>
</dbReference>
<protein>
    <submittedName>
        <fullName evidence="1">Uncharacterized protein</fullName>
    </submittedName>
</protein>
<dbReference type="RefSeq" id="WP_099150697.1">
    <property type="nucleotide sequence ID" value="NZ_PDUD01000019.1"/>
</dbReference>